<keyword evidence="6 7" id="KW-0472">Membrane</keyword>
<evidence type="ECO:0000256" key="5">
    <source>
        <dbReference type="ARBA" id="ARBA00022989"/>
    </source>
</evidence>
<feature type="transmembrane region" description="Helical" evidence="7">
    <location>
        <begin position="201"/>
        <end position="220"/>
    </location>
</feature>
<evidence type="ECO:0000256" key="7">
    <source>
        <dbReference type="SAM" id="Phobius"/>
    </source>
</evidence>
<dbReference type="InterPro" id="IPR004638">
    <property type="entry name" value="EmrB-like"/>
</dbReference>
<feature type="transmembrane region" description="Helical" evidence="7">
    <location>
        <begin position="12"/>
        <end position="34"/>
    </location>
</feature>
<sequence>MNEASQIKVKYKVIPVLVALLLGGFIGLLSETMMNVALPVLMEKWELTASTAQWITTGYILVVSIIMPVSALLLQWFTTRQLFTTAITLFIAGTLAAGFAPGFEILLVGRLVQAAGTAILMPVIFNTVLTIIPPAKRGTAMGMVGLVMMVAPALGPTVSGLIVDKLSWQWMFWGLIPFLIIDLIVGLLNIENVGQITKPKIDVLSLLLSTIAFGGIVYGLSSVGEGEGGWGSPVVVLSLGAGIVALVFFILRQLTMKQPVMNLRAFKYPMFTAGTLFIVIGFLTIFSTSYLLPIFMQGSLTLSALYAGLLMLPAGLINAVLSPIIGRSFDKAGPRILVIPGVIILAAAMWMFTGISMETPVNRIVLLHCCMTVGIALTLMPAQTNGLNQLPRELHPHGTAIMNTLQQLASAVGTALIVSVMTSGQKEYLRTHTGASAQELAANSLSAGVHNAFILAAAITLIGVIAGFFVRRSVIPGSDPGAISGAGTKKKAV</sequence>
<dbReference type="InterPro" id="IPR011701">
    <property type="entry name" value="MFS"/>
</dbReference>
<accession>A0A132UB27</accession>
<keyword evidence="3" id="KW-1003">Cell membrane</keyword>
<evidence type="ECO:0000256" key="3">
    <source>
        <dbReference type="ARBA" id="ARBA00022475"/>
    </source>
</evidence>
<dbReference type="EMBL" id="LIRB01000087">
    <property type="protein sequence ID" value="KWX80914.1"/>
    <property type="molecule type" value="Genomic_DNA"/>
</dbReference>
<dbReference type="PANTHER" id="PTHR42718:SF43">
    <property type="entry name" value="LINCOMYCIN RESISTANCE PROTEIN LMRB"/>
    <property type="match status" value="1"/>
</dbReference>
<keyword evidence="10" id="KW-1185">Reference proteome</keyword>
<dbReference type="InterPro" id="IPR036259">
    <property type="entry name" value="MFS_trans_sf"/>
</dbReference>
<feature type="transmembrane region" description="Helical" evidence="7">
    <location>
        <begin position="271"/>
        <end position="292"/>
    </location>
</feature>
<dbReference type="Gene3D" id="1.20.1250.20">
    <property type="entry name" value="MFS general substrate transporter like domains"/>
    <property type="match status" value="1"/>
</dbReference>
<feature type="transmembrane region" description="Helical" evidence="7">
    <location>
        <begin position="232"/>
        <end position="251"/>
    </location>
</feature>
<name>A0A132UB27_9BACL</name>
<dbReference type="Pfam" id="PF07690">
    <property type="entry name" value="MFS_1"/>
    <property type="match status" value="1"/>
</dbReference>
<feature type="domain" description="Major facilitator superfamily (MFS) profile" evidence="8">
    <location>
        <begin position="16"/>
        <end position="475"/>
    </location>
</feature>
<dbReference type="GO" id="GO:0022857">
    <property type="term" value="F:transmembrane transporter activity"/>
    <property type="evidence" value="ECO:0007669"/>
    <property type="project" value="InterPro"/>
</dbReference>
<dbReference type="Gene3D" id="1.20.1720.10">
    <property type="entry name" value="Multidrug resistance protein D"/>
    <property type="match status" value="1"/>
</dbReference>
<comment type="subcellular location">
    <subcellularLocation>
        <location evidence="1">Cell membrane</location>
        <topology evidence="1">Multi-pass membrane protein</topology>
    </subcellularLocation>
</comment>
<organism evidence="9 10">
    <name type="scientific">Paenibacillus riograndensis</name>
    <dbReference type="NCBI Taxonomy" id="483937"/>
    <lineage>
        <taxon>Bacteria</taxon>
        <taxon>Bacillati</taxon>
        <taxon>Bacillota</taxon>
        <taxon>Bacilli</taxon>
        <taxon>Bacillales</taxon>
        <taxon>Paenibacillaceae</taxon>
        <taxon>Paenibacillus</taxon>
        <taxon>Paenibacillus sonchi group</taxon>
    </lineage>
</organism>
<dbReference type="PATRIC" id="fig|483937.3.peg.6013"/>
<feature type="transmembrane region" description="Helical" evidence="7">
    <location>
        <begin position="304"/>
        <end position="324"/>
    </location>
</feature>
<feature type="transmembrane region" description="Helical" evidence="7">
    <location>
        <begin position="114"/>
        <end position="132"/>
    </location>
</feature>
<reference evidence="9 10" key="1">
    <citation type="submission" date="2015-08" db="EMBL/GenBank/DDBJ databases">
        <title>Genomes of Paenibacillus riograndensis.</title>
        <authorList>
            <person name="Sant'Anna F.H."/>
            <person name="Souza R."/>
            <person name="Ambrosini A."/>
            <person name="Bach E."/>
            <person name="Fernandes G."/>
            <person name="Balsanelli E."/>
            <person name="Baura V.A."/>
            <person name="Pedrosa F.O."/>
            <person name="Souza E.M."/>
            <person name="Passaglia L."/>
        </authorList>
    </citation>
    <scope>NUCLEOTIDE SEQUENCE [LARGE SCALE GENOMIC DNA]</scope>
    <source>
        <strain evidence="9 10">CAS34</strain>
    </source>
</reference>
<feature type="transmembrane region" description="Helical" evidence="7">
    <location>
        <begin position="168"/>
        <end position="189"/>
    </location>
</feature>
<feature type="transmembrane region" description="Helical" evidence="7">
    <location>
        <begin position="54"/>
        <end position="74"/>
    </location>
</feature>
<gene>
    <name evidence="9" type="ORF">AMQ84_01865</name>
</gene>
<evidence type="ECO:0000256" key="4">
    <source>
        <dbReference type="ARBA" id="ARBA00022692"/>
    </source>
</evidence>
<evidence type="ECO:0000313" key="9">
    <source>
        <dbReference type="EMBL" id="KWX80914.1"/>
    </source>
</evidence>
<feature type="transmembrane region" description="Helical" evidence="7">
    <location>
        <begin position="452"/>
        <end position="470"/>
    </location>
</feature>
<dbReference type="Proteomes" id="UP000070475">
    <property type="component" value="Unassembled WGS sequence"/>
</dbReference>
<dbReference type="PROSITE" id="PS50850">
    <property type="entry name" value="MFS"/>
    <property type="match status" value="1"/>
</dbReference>
<dbReference type="CDD" id="cd17503">
    <property type="entry name" value="MFS_LmrB_MDR_like"/>
    <property type="match status" value="1"/>
</dbReference>
<keyword evidence="5 7" id="KW-1133">Transmembrane helix</keyword>
<dbReference type="PRINTS" id="PR01036">
    <property type="entry name" value="TCRTETB"/>
</dbReference>
<comment type="caution">
    <text evidence="9">The sequence shown here is derived from an EMBL/GenBank/DDBJ whole genome shotgun (WGS) entry which is preliminary data.</text>
</comment>
<evidence type="ECO:0000313" key="10">
    <source>
        <dbReference type="Proteomes" id="UP000070475"/>
    </source>
</evidence>
<proteinExistence type="predicted"/>
<dbReference type="GO" id="GO:0005886">
    <property type="term" value="C:plasma membrane"/>
    <property type="evidence" value="ECO:0007669"/>
    <property type="project" value="UniProtKB-SubCell"/>
</dbReference>
<evidence type="ECO:0000259" key="8">
    <source>
        <dbReference type="PROSITE" id="PS50850"/>
    </source>
</evidence>
<evidence type="ECO:0000256" key="2">
    <source>
        <dbReference type="ARBA" id="ARBA00022448"/>
    </source>
</evidence>
<keyword evidence="2" id="KW-0813">Transport</keyword>
<evidence type="ECO:0000256" key="6">
    <source>
        <dbReference type="ARBA" id="ARBA00023136"/>
    </source>
</evidence>
<feature type="transmembrane region" description="Helical" evidence="7">
    <location>
        <begin position="86"/>
        <end position="108"/>
    </location>
</feature>
<protein>
    <submittedName>
        <fullName evidence="9">Multidrug MFS transporter</fullName>
    </submittedName>
</protein>
<dbReference type="NCBIfam" id="TIGR00711">
    <property type="entry name" value="efflux_EmrB"/>
    <property type="match status" value="1"/>
</dbReference>
<feature type="transmembrane region" description="Helical" evidence="7">
    <location>
        <begin position="361"/>
        <end position="379"/>
    </location>
</feature>
<feature type="transmembrane region" description="Helical" evidence="7">
    <location>
        <begin position="336"/>
        <end position="355"/>
    </location>
</feature>
<dbReference type="AlphaFoldDB" id="A0A132UB27"/>
<keyword evidence="4 7" id="KW-0812">Transmembrane</keyword>
<evidence type="ECO:0000256" key="1">
    <source>
        <dbReference type="ARBA" id="ARBA00004651"/>
    </source>
</evidence>
<dbReference type="RefSeq" id="WP_060819261.1">
    <property type="nucleotide sequence ID" value="NZ_LIRB01000087.1"/>
</dbReference>
<dbReference type="PANTHER" id="PTHR42718">
    <property type="entry name" value="MAJOR FACILITATOR SUPERFAMILY MULTIDRUG TRANSPORTER MFSC"/>
    <property type="match status" value="1"/>
</dbReference>
<feature type="transmembrane region" description="Helical" evidence="7">
    <location>
        <begin position="144"/>
        <end position="162"/>
    </location>
</feature>
<dbReference type="InterPro" id="IPR020846">
    <property type="entry name" value="MFS_dom"/>
</dbReference>
<dbReference type="OrthoDB" id="9816041at2"/>
<dbReference type="SUPFAM" id="SSF103473">
    <property type="entry name" value="MFS general substrate transporter"/>
    <property type="match status" value="2"/>
</dbReference>
<feature type="transmembrane region" description="Helical" evidence="7">
    <location>
        <begin position="400"/>
        <end position="421"/>
    </location>
</feature>